<dbReference type="GO" id="GO:0051959">
    <property type="term" value="F:dynein light intermediate chain binding"/>
    <property type="evidence" value="ECO:0007669"/>
    <property type="project" value="InterPro"/>
</dbReference>
<dbReference type="Pfam" id="PF08385">
    <property type="entry name" value="DHC_N1"/>
    <property type="match status" value="3"/>
</dbReference>
<evidence type="ECO:0000313" key="17">
    <source>
        <dbReference type="Proteomes" id="UP000198287"/>
    </source>
</evidence>
<evidence type="ECO:0000256" key="12">
    <source>
        <dbReference type="ARBA" id="ARBA00023212"/>
    </source>
</evidence>
<evidence type="ECO:0000256" key="10">
    <source>
        <dbReference type="ARBA" id="ARBA00023069"/>
    </source>
</evidence>
<keyword evidence="11" id="KW-0505">Motor protein</keyword>
<evidence type="ECO:0000256" key="8">
    <source>
        <dbReference type="ARBA" id="ARBA00023017"/>
    </source>
</evidence>
<evidence type="ECO:0000256" key="11">
    <source>
        <dbReference type="ARBA" id="ARBA00023175"/>
    </source>
</evidence>
<keyword evidence="13" id="KW-0966">Cell projection</keyword>
<dbReference type="PANTHER" id="PTHR46532:SF4">
    <property type="entry name" value="AAA+ ATPASE DOMAIN-CONTAINING PROTEIN"/>
    <property type="match status" value="1"/>
</dbReference>
<dbReference type="Proteomes" id="UP000198287">
    <property type="component" value="Unassembled WGS sequence"/>
</dbReference>
<keyword evidence="3" id="KW-0963">Cytoplasm</keyword>
<keyword evidence="4" id="KW-0493">Microtubule</keyword>
<dbReference type="OMA" id="DENQITH"/>
<accession>A0A226EJD8</accession>
<evidence type="ECO:0000256" key="5">
    <source>
        <dbReference type="ARBA" id="ARBA00022737"/>
    </source>
</evidence>
<keyword evidence="9" id="KW-0175">Coiled coil</keyword>
<evidence type="ECO:0000259" key="15">
    <source>
        <dbReference type="Pfam" id="PF08393"/>
    </source>
</evidence>
<evidence type="ECO:0000256" key="3">
    <source>
        <dbReference type="ARBA" id="ARBA00022490"/>
    </source>
</evidence>
<evidence type="ECO:0000256" key="13">
    <source>
        <dbReference type="ARBA" id="ARBA00023273"/>
    </source>
</evidence>
<keyword evidence="12" id="KW-0206">Cytoskeleton</keyword>
<dbReference type="GO" id="GO:0005858">
    <property type="term" value="C:axonemal dynein complex"/>
    <property type="evidence" value="ECO:0007669"/>
    <property type="project" value="TreeGrafter"/>
</dbReference>
<dbReference type="EMBL" id="LNIX01000003">
    <property type="protein sequence ID" value="OXA57752.1"/>
    <property type="molecule type" value="Genomic_DNA"/>
</dbReference>
<keyword evidence="6" id="KW-0547">Nucleotide-binding</keyword>
<reference evidence="16 17" key="1">
    <citation type="submission" date="2015-12" db="EMBL/GenBank/DDBJ databases">
        <title>The genome of Folsomia candida.</title>
        <authorList>
            <person name="Faddeeva A."/>
            <person name="Derks M.F."/>
            <person name="Anvar Y."/>
            <person name="Smit S."/>
            <person name="Van Straalen N."/>
            <person name="Roelofs D."/>
        </authorList>
    </citation>
    <scope>NUCLEOTIDE SEQUENCE [LARGE SCALE GENOMIC DNA]</scope>
    <source>
        <strain evidence="16 17">VU population</strain>
        <tissue evidence="16">Whole body</tissue>
    </source>
</reference>
<dbReference type="FunFam" id="1.20.140.100:FF:000003">
    <property type="entry name" value="Dynein, axonemal, heavy chain 5"/>
    <property type="match status" value="1"/>
</dbReference>
<dbReference type="GO" id="GO:0005874">
    <property type="term" value="C:microtubule"/>
    <property type="evidence" value="ECO:0007669"/>
    <property type="project" value="UniProtKB-KW"/>
</dbReference>
<name>A0A226EJD8_FOLCA</name>
<evidence type="ECO:0000256" key="7">
    <source>
        <dbReference type="ARBA" id="ARBA00022840"/>
    </source>
</evidence>
<dbReference type="GO" id="GO:0007018">
    <property type="term" value="P:microtubule-based movement"/>
    <property type="evidence" value="ECO:0007669"/>
    <property type="project" value="InterPro"/>
</dbReference>
<feature type="domain" description="Dynein heavy chain linker" evidence="15">
    <location>
        <begin position="1286"/>
        <end position="1687"/>
    </location>
</feature>
<comment type="subcellular location">
    <subcellularLocation>
        <location evidence="1">Cytoplasm</location>
        <location evidence="1">Cytoskeleton</location>
        <location evidence="1">Cilium axoneme</location>
    </subcellularLocation>
</comment>
<keyword evidence="8" id="KW-0243">Dynein</keyword>
<gene>
    <name evidence="16" type="ORF">Fcan01_07243</name>
</gene>
<dbReference type="Gene3D" id="3.20.180.20">
    <property type="entry name" value="Dynein heavy chain, N-terminal domain 2"/>
    <property type="match status" value="1"/>
</dbReference>
<keyword evidence="17" id="KW-1185">Reference proteome</keyword>
<keyword evidence="7" id="KW-0067">ATP-binding</keyword>
<protein>
    <submittedName>
        <fullName evidence="16">Dynein heavy chain 5, axonemal</fullName>
    </submittedName>
</protein>
<dbReference type="OrthoDB" id="10251809at2759"/>
<organism evidence="16 17">
    <name type="scientific">Folsomia candida</name>
    <name type="common">Springtail</name>
    <dbReference type="NCBI Taxonomy" id="158441"/>
    <lineage>
        <taxon>Eukaryota</taxon>
        <taxon>Metazoa</taxon>
        <taxon>Ecdysozoa</taxon>
        <taxon>Arthropoda</taxon>
        <taxon>Hexapoda</taxon>
        <taxon>Collembola</taxon>
        <taxon>Entomobryomorpha</taxon>
        <taxon>Isotomoidea</taxon>
        <taxon>Isotomidae</taxon>
        <taxon>Proisotominae</taxon>
        <taxon>Folsomia</taxon>
    </lineage>
</organism>
<dbReference type="GO" id="GO:0045505">
    <property type="term" value="F:dynein intermediate chain binding"/>
    <property type="evidence" value="ECO:0007669"/>
    <property type="project" value="InterPro"/>
</dbReference>
<evidence type="ECO:0000256" key="2">
    <source>
        <dbReference type="ARBA" id="ARBA00008887"/>
    </source>
</evidence>
<dbReference type="InterPro" id="IPR026983">
    <property type="entry name" value="DHC"/>
</dbReference>
<feature type="domain" description="Dynein heavy chain tail" evidence="14">
    <location>
        <begin position="352"/>
        <end position="547"/>
    </location>
</feature>
<proteinExistence type="inferred from homology"/>
<dbReference type="InterPro" id="IPR013602">
    <property type="entry name" value="Dynein_heavy_linker"/>
</dbReference>
<dbReference type="Gene3D" id="1.10.287.2620">
    <property type="match status" value="1"/>
</dbReference>
<sequence>MAGEKRRGESDARLEYCYSFLSEAIDLNRNDLSTNIHEGGLGPTFSAMFQPNSPSSFLLYHQEDPGDVSAEVPAVKGLRASPPKQVGASTSKKKLVAADGTKPLTGIGVYFLRPTPSKPITEEIYYKELICGSIDNRQTGGLLRTIFKTLQNVYIPAILGMTESDTEADENVRTILRNRMIPGLRSFCSALSVLEATQIQNQSILQTEKVFTGYEQIEDIRRFAKTPEKVQILERTMTTWISTVSQIVAESFRLRKELDSHGPQDEVEYWKRRSSLLSMLEQKINGGEMKFTLLTLSLAGSPIVKEWKGLESRIVYVLNEARDTSAYIDRIDHICHPLYLDPPSIINKMVNIQLNRTYRKRFKYHYEKTRHRREKGFCISEHYVFGKFDGFCERLKKILIIFETLDGYEALFKTHVCGLLWDETIDEREKEFTINMKLLTGREYDYLNYRDKDFDGNFTDFMAKTEELRSSLNKMIEKGYQNIWESPQAIKFLKRIEEVNKFVDITSVEDKYDRIANYFINQIRTMKAMFQRKKRKENIPRGMPPIAVVESSMLEGDSLVKLACEIPLPTKVILLKTVHFRSVSDKLEMILDRFSLAVQRVKKEVRPLLFSQILRLAALLQPAMTTINWTSNVWENYYKECVQAMEDFNTLVSQIHDIFEHQIKGTLQEMEGFILCAPFIELPWGLDDFLDRNYKSVREMATVLNEKSLHVRELVDEVILLINKSGHKIGKSIIQQFELEKQLPSIAELLELVSPDILTPERSGGNSATGIPMGGIGAEGGYGSPGSQRNQPDWSIVDHLFEAPHLIYGILHGRISKEIKELTKNATEDVKLYFSRQVFDIIVQIIKTSIALIRRRFVGSKGSKKGSSMFFSVTRDWEDSTFFQEKPVFILETQLKGSAVIIKPTIEQIQDAITQVGRIIVSSAKGISQWNSYGLEGHEYYSNPVNEKKAKRRQLYRSISQDRIGAAVKPYNFFSQCCENKEISKFTAALANCTQIFRDSFQEFMKVWDSFDFLWSPRRYEVVKDFSSENVSTKGDNGEIKPGNPPSWVEFEEKLVECQESELKLKSLPDFYDFGAIRIMAEKLKQSLVMESRELTLKYGTALKNKYKREMEFVVLSLTDFQRRLETKIVEIEDVRIVMESLQKFREAEIDLDMRIPPIEEAFYVVAKFNIPVVGDELEDADSLRYMYSKLQDTSNHTSATIWELCPAFKTQLFDNLQTFKADCQTFCTEYYEEGPMKPSLSPREASDRLAMFQNRFEGLWRKQVEYASGQTLFGMPPQENENIGAIKKELNLLQKLYRLYNDVIDRVSSYYDILWKVVNVEEINNELLEFQNRCRKLPKGLKEWPAFFALKKTIDEFNDICPLLELMANKSMKARHWQNIADTTKYVFEIERESLCLKDILDAPLLQFKEEIEDICISALKERDIEAKLRQVTNEWSVHELTFIGFKNRGELLLRGDTTAESIGALEDSLMILGSLLSNRYNAPFKKQIQKWVSDLSNTNEILERWLLVQNMWVYLEAVFVGGDIAKQLPKEAKRFSKIDQAWQKIMARAHETPSVVSCCVGDDMKQILPHLHDELEICQKSLSGYLEKKRMLFPRFFFVSDPALLEILGQASDPHTIQHHLLSIFDNVAKVTFHDTDYNRILAINSGEGEIIKLEKSVKAEGSVEVWLNQLLNHSKASLHGIIKETFSTIGEDTSVIETAKNKTTQHSKQLE</sequence>
<evidence type="ECO:0000259" key="14">
    <source>
        <dbReference type="Pfam" id="PF08385"/>
    </source>
</evidence>
<evidence type="ECO:0000256" key="1">
    <source>
        <dbReference type="ARBA" id="ARBA00004430"/>
    </source>
</evidence>
<dbReference type="FunFam" id="3.20.180.20:FF:000001">
    <property type="entry name" value="Dynein axonemal heavy chain 5"/>
    <property type="match status" value="1"/>
</dbReference>
<dbReference type="STRING" id="158441.A0A226EJD8"/>
<feature type="domain" description="Dynein heavy chain tail" evidence="14">
    <location>
        <begin position="557"/>
        <end position="637"/>
    </location>
</feature>
<comment type="similarity">
    <text evidence="2">Belongs to the dynein heavy chain family.</text>
</comment>
<comment type="caution">
    <text evidence="16">The sequence shown here is derived from an EMBL/GenBank/DDBJ whole genome shotgun (WGS) entry which is preliminary data.</text>
</comment>
<dbReference type="Gene3D" id="1.20.140.100">
    <property type="entry name" value="Dynein heavy chain, N-terminal domain 2"/>
    <property type="match status" value="1"/>
</dbReference>
<dbReference type="Pfam" id="PF08393">
    <property type="entry name" value="DHC_N2"/>
    <property type="match status" value="1"/>
</dbReference>
<dbReference type="InterPro" id="IPR042228">
    <property type="entry name" value="Dynein_linker_3"/>
</dbReference>
<dbReference type="InterPro" id="IPR013594">
    <property type="entry name" value="Dynein_heavy_tail"/>
</dbReference>
<keyword evidence="5" id="KW-0677">Repeat</keyword>
<dbReference type="InterPro" id="IPR042222">
    <property type="entry name" value="Dynein_2_N"/>
</dbReference>
<evidence type="ECO:0000313" key="16">
    <source>
        <dbReference type="EMBL" id="OXA57752.1"/>
    </source>
</evidence>
<evidence type="ECO:0000256" key="9">
    <source>
        <dbReference type="ARBA" id="ARBA00023054"/>
    </source>
</evidence>
<evidence type="ECO:0000256" key="4">
    <source>
        <dbReference type="ARBA" id="ARBA00022701"/>
    </source>
</evidence>
<dbReference type="FunFam" id="1.10.287.2620:FF:000001">
    <property type="entry name" value="Cytoplasmic dynein heavy chain 1"/>
    <property type="match status" value="1"/>
</dbReference>
<keyword evidence="10" id="KW-0969">Cilium</keyword>
<feature type="domain" description="Dynein heavy chain tail" evidence="14">
    <location>
        <begin position="231"/>
        <end position="349"/>
    </location>
</feature>
<evidence type="ECO:0000256" key="6">
    <source>
        <dbReference type="ARBA" id="ARBA00022741"/>
    </source>
</evidence>
<dbReference type="PANTHER" id="PTHR46532">
    <property type="entry name" value="MALE FERTILITY FACTOR KL5"/>
    <property type="match status" value="1"/>
</dbReference>
<dbReference type="GO" id="GO:0005524">
    <property type="term" value="F:ATP binding"/>
    <property type="evidence" value="ECO:0007669"/>
    <property type="project" value="UniProtKB-KW"/>
</dbReference>